<dbReference type="HOGENOM" id="CLU_006504_3_2_1"/>
<evidence type="ECO:0000256" key="7">
    <source>
        <dbReference type="ARBA" id="ARBA00023008"/>
    </source>
</evidence>
<evidence type="ECO:0000259" key="10">
    <source>
        <dbReference type="Pfam" id="PF00394"/>
    </source>
</evidence>
<dbReference type="Gene3D" id="2.60.40.420">
    <property type="entry name" value="Cupredoxins - blue copper proteins"/>
    <property type="match status" value="3"/>
</dbReference>
<dbReference type="PANTHER" id="PTHR11709">
    <property type="entry name" value="MULTI-COPPER OXIDASE"/>
    <property type="match status" value="1"/>
</dbReference>
<evidence type="ECO:0000256" key="6">
    <source>
        <dbReference type="ARBA" id="ARBA00023002"/>
    </source>
</evidence>
<dbReference type="CDD" id="cd13901">
    <property type="entry name" value="CuRO_3_MaLCC_like"/>
    <property type="match status" value="1"/>
</dbReference>
<dbReference type="Pfam" id="PF07731">
    <property type="entry name" value="Cu-oxidase_2"/>
    <property type="match status" value="1"/>
</dbReference>
<dbReference type="EC" id="1.10.3.2" evidence="4"/>
<keyword evidence="8" id="KW-0325">Glycoprotein</keyword>
<comment type="caution">
    <text evidence="13">The sequence shown here is derived from an EMBL/GenBank/DDBJ whole genome shotgun (WGS) entry which is preliminary data.</text>
</comment>
<keyword evidence="5" id="KW-0479">Metal-binding</keyword>
<evidence type="ECO:0000313" key="13">
    <source>
        <dbReference type="EMBL" id="EHK98291.1"/>
    </source>
</evidence>
<comment type="similarity">
    <text evidence="3">Belongs to the multicopper oxidase family.</text>
</comment>
<dbReference type="AlphaFoldDB" id="H0ET20"/>
<dbReference type="SUPFAM" id="SSF49503">
    <property type="entry name" value="Cupredoxins"/>
    <property type="match status" value="3"/>
</dbReference>
<dbReference type="InterPro" id="IPR011706">
    <property type="entry name" value="Cu-oxidase_C"/>
</dbReference>
<gene>
    <name evidence="13" type="ORF">M7I_5874</name>
</gene>
<reference evidence="13 14" key="1">
    <citation type="journal article" date="2012" name="Eukaryot. Cell">
        <title>Genome sequence of the fungus Glarea lozoyensis: the first genome sequence of a species from the Helotiaceae family.</title>
        <authorList>
            <person name="Youssar L."/>
            <person name="Gruening B.A."/>
            <person name="Erxleben A."/>
            <person name="Guenther S."/>
            <person name="Huettel W."/>
        </authorList>
    </citation>
    <scope>NUCLEOTIDE SEQUENCE [LARGE SCALE GENOMIC DNA]</scope>
    <source>
        <strain evidence="14">ATCC 74030 / MF5533</strain>
    </source>
</reference>
<dbReference type="InterPro" id="IPR001117">
    <property type="entry name" value="Cu-oxidase_2nd"/>
</dbReference>
<dbReference type="InterPro" id="IPR011707">
    <property type="entry name" value="Cu-oxidase-like_N"/>
</dbReference>
<evidence type="ECO:0000313" key="14">
    <source>
        <dbReference type="Proteomes" id="UP000005446"/>
    </source>
</evidence>
<dbReference type="GO" id="GO:0005507">
    <property type="term" value="F:copper ion binding"/>
    <property type="evidence" value="ECO:0007669"/>
    <property type="project" value="InterPro"/>
</dbReference>
<dbReference type="EMBL" id="AGUE01000158">
    <property type="protein sequence ID" value="EHK98291.1"/>
    <property type="molecule type" value="Genomic_DNA"/>
</dbReference>
<evidence type="ECO:0000259" key="12">
    <source>
        <dbReference type="Pfam" id="PF07732"/>
    </source>
</evidence>
<dbReference type="CDD" id="cd13854">
    <property type="entry name" value="CuRO_1_MaLCC_like"/>
    <property type="match status" value="1"/>
</dbReference>
<evidence type="ECO:0000256" key="9">
    <source>
        <dbReference type="ARBA" id="ARBA00023185"/>
    </source>
</evidence>
<evidence type="ECO:0000256" key="2">
    <source>
        <dbReference type="ARBA" id="ARBA00001935"/>
    </source>
</evidence>
<organism evidence="13 14">
    <name type="scientific">Glarea lozoyensis (strain ATCC 74030 / MF5533)</name>
    <dbReference type="NCBI Taxonomy" id="1104152"/>
    <lineage>
        <taxon>Eukaryota</taxon>
        <taxon>Fungi</taxon>
        <taxon>Dikarya</taxon>
        <taxon>Ascomycota</taxon>
        <taxon>Pezizomycotina</taxon>
        <taxon>Leotiomycetes</taxon>
        <taxon>Helotiales</taxon>
        <taxon>Helotiaceae</taxon>
        <taxon>Glarea</taxon>
    </lineage>
</organism>
<proteinExistence type="inferred from homology"/>
<evidence type="ECO:0000259" key="11">
    <source>
        <dbReference type="Pfam" id="PF07731"/>
    </source>
</evidence>
<keyword evidence="9" id="KW-0439">Lignin degradation</keyword>
<evidence type="ECO:0000256" key="4">
    <source>
        <dbReference type="ARBA" id="ARBA00012297"/>
    </source>
</evidence>
<dbReference type="GO" id="GO:0046274">
    <property type="term" value="P:lignin catabolic process"/>
    <property type="evidence" value="ECO:0007669"/>
    <property type="project" value="UniProtKB-KW"/>
</dbReference>
<dbReference type="PANTHER" id="PTHR11709:SF87">
    <property type="entry name" value="LACCASE"/>
    <property type="match status" value="1"/>
</dbReference>
<keyword evidence="14" id="KW-1185">Reference proteome</keyword>
<dbReference type="InterPro" id="IPR008972">
    <property type="entry name" value="Cupredoxin"/>
</dbReference>
<dbReference type="InterPro" id="IPR033138">
    <property type="entry name" value="Cu_oxidase_CS"/>
</dbReference>
<dbReference type="GO" id="GO:0052716">
    <property type="term" value="F:hydroquinone:oxygen oxidoreductase activity"/>
    <property type="evidence" value="ECO:0007669"/>
    <property type="project" value="UniProtKB-EC"/>
</dbReference>
<feature type="domain" description="Plastocyanin-like" evidence="10">
    <location>
        <begin position="195"/>
        <end position="281"/>
    </location>
</feature>
<dbReference type="OrthoDB" id="2121828at2759"/>
<evidence type="ECO:0000256" key="3">
    <source>
        <dbReference type="ARBA" id="ARBA00010609"/>
    </source>
</evidence>
<dbReference type="PROSITE" id="PS00080">
    <property type="entry name" value="MULTICOPPER_OXIDASE2"/>
    <property type="match status" value="1"/>
</dbReference>
<dbReference type="InParanoid" id="H0ET20"/>
<dbReference type="SMR" id="H0ET20"/>
<keyword evidence="6" id="KW-0560">Oxidoreductase</keyword>
<evidence type="ECO:0000256" key="8">
    <source>
        <dbReference type="ARBA" id="ARBA00023180"/>
    </source>
</evidence>
<feature type="domain" description="Plastocyanin-like" evidence="11">
    <location>
        <begin position="360"/>
        <end position="480"/>
    </location>
</feature>
<evidence type="ECO:0000256" key="5">
    <source>
        <dbReference type="ARBA" id="ARBA00022723"/>
    </source>
</evidence>
<dbReference type="InterPro" id="IPR002355">
    <property type="entry name" value="Cu_oxidase_Cu_BS"/>
</dbReference>
<dbReference type="Proteomes" id="UP000005446">
    <property type="component" value="Unassembled WGS sequence"/>
</dbReference>
<protein>
    <recommendedName>
        <fullName evidence="4">laccase</fullName>
        <ecNumber evidence="4">1.10.3.2</ecNumber>
    </recommendedName>
</protein>
<name>H0ET20_GLAL7</name>
<dbReference type="PROSITE" id="PS00079">
    <property type="entry name" value="MULTICOPPER_OXIDASE1"/>
    <property type="match status" value="1"/>
</dbReference>
<accession>H0ET20</accession>
<keyword evidence="7" id="KW-0186">Copper</keyword>
<comment type="cofactor">
    <cofactor evidence="2">
        <name>Cu cation</name>
        <dbReference type="ChEBI" id="CHEBI:23378"/>
    </cofactor>
</comment>
<feature type="domain" description="Plastocyanin-like" evidence="12">
    <location>
        <begin position="82"/>
        <end position="183"/>
    </location>
</feature>
<comment type="catalytic activity">
    <reaction evidence="1">
        <text>4 hydroquinone + O2 = 4 benzosemiquinone + 2 H2O</text>
        <dbReference type="Rhea" id="RHEA:11276"/>
        <dbReference type="ChEBI" id="CHEBI:15377"/>
        <dbReference type="ChEBI" id="CHEBI:15379"/>
        <dbReference type="ChEBI" id="CHEBI:17594"/>
        <dbReference type="ChEBI" id="CHEBI:17977"/>
        <dbReference type="EC" id="1.10.3.2"/>
    </reaction>
</comment>
<dbReference type="InterPro" id="IPR045087">
    <property type="entry name" value="Cu-oxidase_fam"/>
</dbReference>
<dbReference type="Pfam" id="PF00394">
    <property type="entry name" value="Cu-oxidase"/>
    <property type="match status" value="1"/>
</dbReference>
<dbReference type="Pfam" id="PF07732">
    <property type="entry name" value="Cu-oxidase_3"/>
    <property type="match status" value="1"/>
</dbReference>
<evidence type="ECO:0000256" key="1">
    <source>
        <dbReference type="ARBA" id="ARBA00000349"/>
    </source>
</evidence>
<sequence length="514" mass="55415">MAGHGTAVVAERATTSAAPVASSAVSAPAATSSRKADTECKNTAFTRQCWGGGFSIATDYDTAWPNTGNTVYADMIKYNFEVTNTTMAPDGFSRLMMVVNGQYPGPTVFANWGDTISITVKNSLQNNGATMDGTNGITECPIPPGGSKTYTFLATQFGTSWYHSHFSSQYGEGVLGPIVIHGPATSNYDVDLGAMPVTDWCPPPVADNGLINGTMVGTSGTGGRYHKNTIVKGKKYRLRLINTSLDNSFRVSLDGHNLTVIQADFVPTKPYTAQTIFIGIGAPSSNPTSSSWNIPDNCADEQGLTPYVVKNVPSATFAKEWKELDVMASVGASVNGLGGSVVQWTMNTSAIDISWTDPTLRYVVNNDNTYYRDGNVIQLPTADKLYFWVFKSLPGLAVTPHPIHLHGHDFYLLGAGNGDFTDPAALQWNNPPRRDVAMLPAGGYLVIGFEANNPGAWLMHCHIAFHVAQGLSVQFLERQQDIQKVMSLGNVNSECDAWDKYDKTAVYKKEDSGL</sequence>